<sequence length="255" mass="27621">MRLFWLSVPSLALLMVPFVTLAVLTPWSDFHTAYGDGQAVAVSLGLSMVSIPLIIALGLPLALWLARTQHRWRSLVEVAVLVPLLTPPLAMGILLISVYGPYGSIGEVLNAMGVSLNNNAPAFVLAQVYGALPYFVLSARVAFENVPRDIEEAGQTLGASPLMVFWRLTLPVAARGLAAGLAIAWVRVIGEFGIVMVFCYFPQGIPVKLFINLQNDGVGSIYPLLWILLVTTLPLPLWCLMRAGKPRKEPPPEPA</sequence>
<evidence type="ECO:0000256" key="4">
    <source>
        <dbReference type="ARBA" id="ARBA00022519"/>
    </source>
</evidence>
<feature type="transmembrane region" description="Helical" evidence="8">
    <location>
        <begin position="177"/>
        <end position="201"/>
    </location>
</feature>
<evidence type="ECO:0000256" key="6">
    <source>
        <dbReference type="ARBA" id="ARBA00022989"/>
    </source>
</evidence>
<dbReference type="Gene3D" id="1.10.3720.10">
    <property type="entry name" value="MetI-like"/>
    <property type="match status" value="1"/>
</dbReference>
<keyword evidence="2 8" id="KW-0813">Transport</keyword>
<evidence type="ECO:0000256" key="3">
    <source>
        <dbReference type="ARBA" id="ARBA00022475"/>
    </source>
</evidence>
<evidence type="ECO:0000313" key="11">
    <source>
        <dbReference type="Proteomes" id="UP000028640"/>
    </source>
</evidence>
<dbReference type="InterPro" id="IPR035906">
    <property type="entry name" value="MetI-like_sf"/>
</dbReference>
<keyword evidence="3" id="KW-1003">Cell membrane</keyword>
<evidence type="ECO:0000256" key="2">
    <source>
        <dbReference type="ARBA" id="ARBA00022448"/>
    </source>
</evidence>
<dbReference type="STRING" id="910964.GEAM_4086"/>
<proteinExistence type="inferred from homology"/>
<gene>
    <name evidence="10" type="ORF">GEAM_4086</name>
</gene>
<accession>A0A085G2W3</accession>
<comment type="subcellular location">
    <subcellularLocation>
        <location evidence="1">Cell inner membrane</location>
        <topology evidence="1">Multi-pass membrane protein</topology>
    </subcellularLocation>
    <subcellularLocation>
        <location evidence="8">Cell membrane</location>
        <topology evidence="8">Multi-pass membrane protein</topology>
    </subcellularLocation>
</comment>
<comment type="caution">
    <text evidence="10">The sequence shown here is derived from an EMBL/GenBank/DDBJ whole genome shotgun (WGS) entry which is preliminary data.</text>
</comment>
<dbReference type="eggNOG" id="COG4149">
    <property type="taxonomic scope" value="Bacteria"/>
</dbReference>
<keyword evidence="11" id="KW-1185">Reference proteome</keyword>
<dbReference type="PROSITE" id="PS50928">
    <property type="entry name" value="ABC_TM1"/>
    <property type="match status" value="1"/>
</dbReference>
<evidence type="ECO:0000313" key="10">
    <source>
        <dbReference type="EMBL" id="KFC78058.1"/>
    </source>
</evidence>
<dbReference type="InterPro" id="IPR000515">
    <property type="entry name" value="MetI-like"/>
</dbReference>
<evidence type="ECO:0000259" key="9">
    <source>
        <dbReference type="PROSITE" id="PS50928"/>
    </source>
</evidence>
<comment type="similarity">
    <text evidence="8">Belongs to the binding-protein-dependent transport system permease family.</text>
</comment>
<feature type="transmembrane region" description="Helical" evidence="8">
    <location>
        <begin position="221"/>
        <end position="240"/>
    </location>
</feature>
<feature type="transmembrane region" description="Helical" evidence="8">
    <location>
        <begin position="46"/>
        <end position="66"/>
    </location>
</feature>
<evidence type="ECO:0000256" key="1">
    <source>
        <dbReference type="ARBA" id="ARBA00004429"/>
    </source>
</evidence>
<keyword evidence="4" id="KW-0997">Cell inner membrane</keyword>
<dbReference type="EMBL" id="JMPJ01000071">
    <property type="protein sequence ID" value="KFC78058.1"/>
    <property type="molecule type" value="Genomic_DNA"/>
</dbReference>
<dbReference type="GO" id="GO:0005886">
    <property type="term" value="C:plasma membrane"/>
    <property type="evidence" value="ECO:0007669"/>
    <property type="project" value="UniProtKB-SubCell"/>
</dbReference>
<dbReference type="CDD" id="cd06261">
    <property type="entry name" value="TM_PBP2"/>
    <property type="match status" value="1"/>
</dbReference>
<name>A0A085G2W3_EWIA3</name>
<keyword evidence="7 8" id="KW-0472">Membrane</keyword>
<keyword evidence="5 8" id="KW-0812">Transmembrane</keyword>
<keyword evidence="6 8" id="KW-1133">Transmembrane helix</keyword>
<evidence type="ECO:0000256" key="5">
    <source>
        <dbReference type="ARBA" id="ARBA00022692"/>
    </source>
</evidence>
<feature type="transmembrane region" description="Helical" evidence="8">
    <location>
        <begin position="78"/>
        <end position="102"/>
    </location>
</feature>
<dbReference type="GO" id="GO:0055085">
    <property type="term" value="P:transmembrane transport"/>
    <property type="evidence" value="ECO:0007669"/>
    <property type="project" value="InterPro"/>
</dbReference>
<dbReference type="PANTHER" id="PTHR30183:SF3">
    <property type="entry name" value="MOLYBDENUM TRANSPORT SYSTEM PERMEASE PROTEIN MODB"/>
    <property type="match status" value="1"/>
</dbReference>
<organism evidence="10 11">
    <name type="scientific">Ewingella americana (strain ATCC 33852 / DSM 4580 / CCUG 14506 / JCM 5911 / LMG 7869 / NCTC 12157 / CDC 1468-78)</name>
    <dbReference type="NCBI Taxonomy" id="910964"/>
    <lineage>
        <taxon>Bacteria</taxon>
        <taxon>Pseudomonadati</taxon>
        <taxon>Pseudomonadota</taxon>
        <taxon>Gammaproteobacteria</taxon>
        <taxon>Enterobacterales</taxon>
        <taxon>Yersiniaceae</taxon>
        <taxon>Ewingella</taxon>
    </lineage>
</organism>
<evidence type="ECO:0000256" key="8">
    <source>
        <dbReference type="RuleBase" id="RU363032"/>
    </source>
</evidence>
<feature type="domain" description="ABC transmembrane type-1" evidence="9">
    <location>
        <begin position="40"/>
        <end position="237"/>
    </location>
</feature>
<dbReference type="Proteomes" id="UP000028640">
    <property type="component" value="Unassembled WGS sequence"/>
</dbReference>
<protein>
    <submittedName>
        <fullName evidence="10">Permease component of an ABC superfamily molybdenum transporter</fullName>
    </submittedName>
</protein>
<dbReference type="SUPFAM" id="SSF161098">
    <property type="entry name" value="MetI-like"/>
    <property type="match status" value="1"/>
</dbReference>
<dbReference type="Pfam" id="PF00528">
    <property type="entry name" value="BPD_transp_1"/>
    <property type="match status" value="1"/>
</dbReference>
<feature type="transmembrane region" description="Helical" evidence="8">
    <location>
        <begin position="122"/>
        <end position="143"/>
    </location>
</feature>
<dbReference type="OrthoDB" id="9790211at2"/>
<dbReference type="AlphaFoldDB" id="A0A085G2W3"/>
<dbReference type="PANTHER" id="PTHR30183">
    <property type="entry name" value="MOLYBDENUM TRANSPORT SYSTEM PERMEASE PROTEIN MODB"/>
    <property type="match status" value="1"/>
</dbReference>
<evidence type="ECO:0000256" key="7">
    <source>
        <dbReference type="ARBA" id="ARBA00023136"/>
    </source>
</evidence>
<reference evidence="10 11" key="1">
    <citation type="submission" date="2014-05" db="EMBL/GenBank/DDBJ databases">
        <title>ATOL: Assembling a taxonomically balanced genome-scale reconstruction of the evolutionary history of the Enterobacteriaceae.</title>
        <authorList>
            <person name="Plunkett G.III."/>
            <person name="Neeno-Eckwall E.C."/>
            <person name="Glasner J.D."/>
            <person name="Perna N.T."/>
        </authorList>
    </citation>
    <scope>NUCLEOTIDE SEQUENCE [LARGE SCALE GENOMIC DNA]</scope>
    <source>
        <strain evidence="10 11">ATCC 33852</strain>
    </source>
</reference>